<evidence type="ECO:0000313" key="5">
    <source>
        <dbReference type="Proteomes" id="UP000295645"/>
    </source>
</evidence>
<keyword evidence="5" id="KW-1185">Reference proteome</keyword>
<reference evidence="4 5" key="1">
    <citation type="submission" date="2019-03" db="EMBL/GenBank/DDBJ databases">
        <title>Above-ground endophytic microbial communities from plants in different locations in the United States.</title>
        <authorList>
            <person name="Frank C."/>
        </authorList>
    </citation>
    <scope>NUCLEOTIDE SEQUENCE [LARGE SCALE GENOMIC DNA]</scope>
    <source>
        <strain evidence="4 5">LP_13_YM</strain>
    </source>
</reference>
<dbReference type="InterPro" id="IPR054399">
    <property type="entry name" value="Fervidolysin-like_N_prodom"/>
</dbReference>
<comment type="caution">
    <text evidence="4">The sequence shown here is derived from an EMBL/GenBank/DDBJ whole genome shotgun (WGS) entry which is preliminary data.</text>
</comment>
<evidence type="ECO:0000256" key="2">
    <source>
        <dbReference type="SAM" id="Phobius"/>
    </source>
</evidence>
<keyword evidence="2" id="KW-1133">Transmembrane helix</keyword>
<keyword evidence="2" id="KW-0472">Membrane</keyword>
<feature type="region of interest" description="Disordered" evidence="1">
    <location>
        <begin position="108"/>
        <end position="128"/>
    </location>
</feature>
<gene>
    <name evidence="4" type="ORF">EC912_106196</name>
</gene>
<dbReference type="Pfam" id="PF22148">
    <property type="entry name" value="Fervidolysin_NPro-like"/>
    <property type="match status" value="1"/>
</dbReference>
<accession>A0A4R3YK49</accession>
<proteinExistence type="predicted"/>
<protein>
    <recommendedName>
        <fullName evidence="3">Fervidolysin-like N-terminal prodomain domain-containing protein</fullName>
    </recommendedName>
</protein>
<sequence>MPAVASDTPTKFAYDRNPRLMVGVLFFILFATMWPVASTKGEEAVRTQRIIVVYEDGPSSPSALAAENATGVVRVRDISQLDGALVEIVGDEPMESVLARLRAQPGVRSAQPDASMRVSPIRGPAIRP</sequence>
<feature type="transmembrane region" description="Helical" evidence="2">
    <location>
        <begin position="20"/>
        <end position="37"/>
    </location>
</feature>
<evidence type="ECO:0000259" key="3">
    <source>
        <dbReference type="Pfam" id="PF22148"/>
    </source>
</evidence>
<organism evidence="4 5">
    <name type="scientific">Luteibacter rhizovicinus</name>
    <dbReference type="NCBI Taxonomy" id="242606"/>
    <lineage>
        <taxon>Bacteria</taxon>
        <taxon>Pseudomonadati</taxon>
        <taxon>Pseudomonadota</taxon>
        <taxon>Gammaproteobacteria</taxon>
        <taxon>Lysobacterales</taxon>
        <taxon>Rhodanobacteraceae</taxon>
        <taxon>Luteibacter</taxon>
    </lineage>
</organism>
<evidence type="ECO:0000313" key="4">
    <source>
        <dbReference type="EMBL" id="TCV92857.1"/>
    </source>
</evidence>
<feature type="domain" description="Fervidolysin-like N-terminal prodomain" evidence="3">
    <location>
        <begin position="39"/>
        <end position="112"/>
    </location>
</feature>
<name>A0A4R3YK49_9GAMM</name>
<dbReference type="Proteomes" id="UP000295645">
    <property type="component" value="Unassembled WGS sequence"/>
</dbReference>
<dbReference type="AlphaFoldDB" id="A0A4R3YK49"/>
<dbReference type="EMBL" id="SMCS01000006">
    <property type="protein sequence ID" value="TCV92857.1"/>
    <property type="molecule type" value="Genomic_DNA"/>
</dbReference>
<evidence type="ECO:0000256" key="1">
    <source>
        <dbReference type="SAM" id="MobiDB-lite"/>
    </source>
</evidence>
<keyword evidence="2" id="KW-0812">Transmembrane</keyword>